<feature type="transmembrane region" description="Helical" evidence="1">
    <location>
        <begin position="42"/>
        <end position="66"/>
    </location>
</feature>
<dbReference type="Proteomes" id="UP000441925">
    <property type="component" value="Unassembled WGS sequence"/>
</dbReference>
<sequence>MSKLLSQQLKENIKDISLWMIIPMLMSILLNRINTYFNSQIINFILVLSIFVMYSSFAIAMVIVILNDYKRFYGENAAFYDVLPIKSGDITLSRFLTYLIMSLLVGVLLIIEILIFFAVTTNIGLEALSEMFELIKNVINTLPKFSIFISIFAFITSIIGSLVKFIASITIGSDKIFKNLGKFGPVLVFIIISVVLAILGITIGSFFIVDLDTSQTATRIVIENEELAIELSKNIKAITMIMGIGSALNLLVIGILMFLTNYFHKNRLTVA</sequence>
<keyword evidence="1" id="KW-0812">Transmembrane</keyword>
<dbReference type="EMBL" id="VULQ01000018">
    <property type="protein sequence ID" value="MSS78701.1"/>
    <property type="molecule type" value="Genomic_DNA"/>
</dbReference>
<keyword evidence="1" id="KW-0472">Membrane</keyword>
<dbReference type="RefSeq" id="WP_154542017.1">
    <property type="nucleotide sequence ID" value="NZ_VULQ01000018.1"/>
</dbReference>
<reference evidence="2 3" key="1">
    <citation type="submission" date="2019-08" db="EMBL/GenBank/DDBJ databases">
        <title>In-depth cultivation of the pig gut microbiome towards novel bacterial diversity and tailored functional studies.</title>
        <authorList>
            <person name="Wylensek D."/>
            <person name="Hitch T.C.A."/>
            <person name="Clavel T."/>
        </authorList>
    </citation>
    <scope>NUCLEOTIDE SEQUENCE [LARGE SCALE GENOMIC DNA]</scope>
    <source>
        <strain evidence="2 3">WCA-380-WT-2B</strain>
    </source>
</reference>
<feature type="transmembrane region" description="Helical" evidence="1">
    <location>
        <begin position="186"/>
        <end position="209"/>
    </location>
</feature>
<feature type="transmembrane region" description="Helical" evidence="1">
    <location>
        <begin position="95"/>
        <end position="125"/>
    </location>
</feature>
<evidence type="ECO:0000313" key="2">
    <source>
        <dbReference type="EMBL" id="MSS78701.1"/>
    </source>
</evidence>
<proteinExistence type="predicted"/>
<organism evidence="2 3">
    <name type="scientific">Anaerococcus porci</name>
    <dbReference type="NCBI Taxonomy" id="2652269"/>
    <lineage>
        <taxon>Bacteria</taxon>
        <taxon>Bacillati</taxon>
        <taxon>Bacillota</taxon>
        <taxon>Tissierellia</taxon>
        <taxon>Tissierellales</taxon>
        <taxon>Peptoniphilaceae</taxon>
        <taxon>Anaerococcus</taxon>
    </lineage>
</organism>
<keyword evidence="1" id="KW-1133">Transmembrane helix</keyword>
<keyword evidence="3" id="KW-1185">Reference proteome</keyword>
<evidence type="ECO:0000313" key="3">
    <source>
        <dbReference type="Proteomes" id="UP000441925"/>
    </source>
</evidence>
<protein>
    <submittedName>
        <fullName evidence="2">Uncharacterized protein</fullName>
    </submittedName>
</protein>
<name>A0A6N7VIJ6_9FIRM</name>
<evidence type="ECO:0000256" key="1">
    <source>
        <dbReference type="SAM" id="Phobius"/>
    </source>
</evidence>
<dbReference type="AlphaFoldDB" id="A0A6N7VIJ6"/>
<accession>A0A6N7VIJ6</accession>
<gene>
    <name evidence="2" type="ORF">FYJ26_09955</name>
</gene>
<feature type="transmembrane region" description="Helical" evidence="1">
    <location>
        <begin position="237"/>
        <end position="259"/>
    </location>
</feature>
<comment type="caution">
    <text evidence="2">The sequence shown here is derived from an EMBL/GenBank/DDBJ whole genome shotgun (WGS) entry which is preliminary data.</text>
</comment>
<feature type="transmembrane region" description="Helical" evidence="1">
    <location>
        <begin position="145"/>
        <end position="166"/>
    </location>
</feature>
<feature type="transmembrane region" description="Helical" evidence="1">
    <location>
        <begin position="12"/>
        <end position="30"/>
    </location>
</feature>